<evidence type="ECO:0000313" key="2">
    <source>
        <dbReference type="Proteomes" id="UP000317835"/>
    </source>
</evidence>
<dbReference type="Pfam" id="PF13646">
    <property type="entry name" value="HEAT_2"/>
    <property type="match status" value="1"/>
</dbReference>
<dbReference type="SMART" id="SM00567">
    <property type="entry name" value="EZ_HEAT"/>
    <property type="match status" value="3"/>
</dbReference>
<protein>
    <submittedName>
        <fullName evidence="1">HEAT repeat protein</fullName>
    </submittedName>
</protein>
<dbReference type="SUPFAM" id="SSF48371">
    <property type="entry name" value="ARM repeat"/>
    <property type="match status" value="1"/>
</dbReference>
<dbReference type="KEGG" id="tpla:ElP_11290"/>
<name>A0A518GXG1_9BACT</name>
<gene>
    <name evidence="1" type="ORF">ElP_11290</name>
</gene>
<dbReference type="EMBL" id="CP036426">
    <property type="protein sequence ID" value="QDV33286.1"/>
    <property type="molecule type" value="Genomic_DNA"/>
</dbReference>
<sequence>MALGRGARLGLGIFGVAGLLAAGVLALVMAPGGPAGRGDDADVGGAGAASAGAQEGRPVPGFSGRAALLAGGDAEALAGASAEVAPAVEADGEVPAAPASLSDAELATWLDDLAGIGAGFSRFGPVDRARVIATVGTVLDRLAVEPAPARWIETLSPSAEVLTVGLADASPAVRAGAAEVLGRAWDWQPGCSTWPDADRAVASWKNRLHTPMVALLDDPEPGVRLSAVLALGRLPIDAMAQPATALLDDPVPAVRVQLLNSFAHRRDLMTDEAILPLLFDPESAVALAAQIVLRARGLDDDQISLAKLLFHPRAEIRASAIAMVEAREDIDPIVWLLRLSRDEDEAVRSQALDALSRRTSPDARRRLAEMADSDPSESIRDAARRALDELTADLPPLPSSSGTSIRAN</sequence>
<dbReference type="RefSeq" id="WP_145267679.1">
    <property type="nucleotide sequence ID" value="NZ_CP036426.1"/>
</dbReference>
<reference evidence="1 2" key="1">
    <citation type="submission" date="2019-02" db="EMBL/GenBank/DDBJ databases">
        <title>Deep-cultivation of Planctomycetes and their phenomic and genomic characterization uncovers novel biology.</title>
        <authorList>
            <person name="Wiegand S."/>
            <person name="Jogler M."/>
            <person name="Boedeker C."/>
            <person name="Pinto D."/>
            <person name="Vollmers J."/>
            <person name="Rivas-Marin E."/>
            <person name="Kohn T."/>
            <person name="Peeters S.H."/>
            <person name="Heuer A."/>
            <person name="Rast P."/>
            <person name="Oberbeckmann S."/>
            <person name="Bunk B."/>
            <person name="Jeske O."/>
            <person name="Meyerdierks A."/>
            <person name="Storesund J.E."/>
            <person name="Kallscheuer N."/>
            <person name="Luecker S."/>
            <person name="Lage O.M."/>
            <person name="Pohl T."/>
            <person name="Merkel B.J."/>
            <person name="Hornburger P."/>
            <person name="Mueller R.-W."/>
            <person name="Bruemmer F."/>
            <person name="Labrenz M."/>
            <person name="Spormann A.M."/>
            <person name="Op den Camp H."/>
            <person name="Overmann J."/>
            <person name="Amann R."/>
            <person name="Jetten M.S.M."/>
            <person name="Mascher T."/>
            <person name="Medema M.H."/>
            <person name="Devos D.P."/>
            <person name="Kaster A.-K."/>
            <person name="Ovreas L."/>
            <person name="Rohde M."/>
            <person name="Galperin M.Y."/>
            <person name="Jogler C."/>
        </authorList>
    </citation>
    <scope>NUCLEOTIDE SEQUENCE [LARGE SCALE GENOMIC DNA]</scope>
    <source>
        <strain evidence="1 2">ElP</strain>
    </source>
</reference>
<keyword evidence="2" id="KW-1185">Reference proteome</keyword>
<accession>A0A518GXG1</accession>
<proteinExistence type="predicted"/>
<dbReference type="AlphaFoldDB" id="A0A518GXG1"/>
<dbReference type="GO" id="GO:0016491">
    <property type="term" value="F:oxidoreductase activity"/>
    <property type="evidence" value="ECO:0007669"/>
    <property type="project" value="TreeGrafter"/>
</dbReference>
<dbReference type="PANTHER" id="PTHR12697:SF5">
    <property type="entry name" value="DEOXYHYPUSINE HYDROXYLASE"/>
    <property type="match status" value="1"/>
</dbReference>
<dbReference type="PANTHER" id="PTHR12697">
    <property type="entry name" value="PBS LYASE HEAT-LIKE PROTEIN"/>
    <property type="match status" value="1"/>
</dbReference>
<dbReference type="OrthoDB" id="262255at2"/>
<dbReference type="InterPro" id="IPR016024">
    <property type="entry name" value="ARM-type_fold"/>
</dbReference>
<dbReference type="InterPro" id="IPR004155">
    <property type="entry name" value="PBS_lyase_HEAT"/>
</dbReference>
<evidence type="ECO:0000313" key="1">
    <source>
        <dbReference type="EMBL" id="QDV33286.1"/>
    </source>
</evidence>
<organism evidence="1 2">
    <name type="scientific">Tautonia plasticadhaerens</name>
    <dbReference type="NCBI Taxonomy" id="2527974"/>
    <lineage>
        <taxon>Bacteria</taxon>
        <taxon>Pseudomonadati</taxon>
        <taxon>Planctomycetota</taxon>
        <taxon>Planctomycetia</taxon>
        <taxon>Isosphaerales</taxon>
        <taxon>Isosphaeraceae</taxon>
        <taxon>Tautonia</taxon>
    </lineage>
</organism>
<dbReference type="Gene3D" id="1.25.10.10">
    <property type="entry name" value="Leucine-rich Repeat Variant"/>
    <property type="match status" value="2"/>
</dbReference>
<dbReference type="InterPro" id="IPR011989">
    <property type="entry name" value="ARM-like"/>
</dbReference>
<dbReference type="Proteomes" id="UP000317835">
    <property type="component" value="Chromosome"/>
</dbReference>